<dbReference type="InterPro" id="IPR050899">
    <property type="entry name" value="DDRGK_domain-containing"/>
</dbReference>
<evidence type="ECO:0000256" key="2">
    <source>
        <dbReference type="ARBA" id="ARBA00009829"/>
    </source>
</evidence>
<organism evidence="11 12">
    <name type="scientific">Equus caballus</name>
    <name type="common">Horse</name>
    <dbReference type="NCBI Taxonomy" id="9796"/>
    <lineage>
        <taxon>Eukaryota</taxon>
        <taxon>Metazoa</taxon>
        <taxon>Chordata</taxon>
        <taxon>Craniata</taxon>
        <taxon>Vertebrata</taxon>
        <taxon>Euteleostomi</taxon>
        <taxon>Mammalia</taxon>
        <taxon>Eutheria</taxon>
        <taxon>Laurasiatheria</taxon>
        <taxon>Perissodactyla</taxon>
        <taxon>Equidae</taxon>
        <taxon>Equus</taxon>
    </lineage>
</organism>
<dbReference type="InterPro" id="IPR019153">
    <property type="entry name" value="DDRGK_dom-contain"/>
</dbReference>
<evidence type="ECO:0000256" key="8">
    <source>
        <dbReference type="ARBA" id="ARBA00023136"/>
    </source>
</evidence>
<dbReference type="InterPro" id="IPR036390">
    <property type="entry name" value="WH_DNA-bd_sf"/>
</dbReference>
<dbReference type="GO" id="GO:0005789">
    <property type="term" value="C:endoplasmic reticulum membrane"/>
    <property type="evidence" value="ECO:0007669"/>
    <property type="project" value="UniProtKB-SubCell"/>
</dbReference>
<feature type="compositionally biased region" description="Polar residues" evidence="10">
    <location>
        <begin position="144"/>
        <end position="153"/>
    </location>
</feature>
<evidence type="ECO:0000256" key="6">
    <source>
        <dbReference type="ARBA" id="ARBA00022824"/>
    </source>
</evidence>
<keyword evidence="7" id="KW-1133">Transmembrane helix</keyword>
<evidence type="ECO:0000256" key="7">
    <source>
        <dbReference type="ARBA" id="ARBA00022989"/>
    </source>
</evidence>
<evidence type="ECO:0000313" key="13">
    <source>
        <dbReference type="VGNC" id="VGNC:17082"/>
    </source>
</evidence>
<dbReference type="InParanoid" id="F7C940"/>
<feature type="region of interest" description="Disordered" evidence="10">
    <location>
        <begin position="106"/>
        <end position="229"/>
    </location>
</feature>
<feature type="region of interest" description="Disordered" evidence="10">
    <location>
        <begin position="270"/>
        <end position="411"/>
    </location>
</feature>
<comment type="subunit">
    <text evidence="9">Component of the UFM1 ribosome E3 ligase (UREL) complex, composed of UFL1, DDRGK1 and CDK5RAP3. Interacts with (unphosphorylated) ERN1/IRE1-alpha; interaction is dependent on UFM1 and takes place in response to endoplasmic reticulum stress, regulating ERN1/IRE1-alpha stability. Interacts with NFKBIA. Interacts with SOX9.</text>
</comment>
<feature type="compositionally biased region" description="Acidic residues" evidence="10">
    <location>
        <begin position="312"/>
        <end position="329"/>
    </location>
</feature>
<feature type="compositionally biased region" description="Basic and acidic residues" evidence="10">
    <location>
        <begin position="185"/>
        <end position="199"/>
    </location>
</feature>
<name>F7C940_HORSE</name>
<dbReference type="Bgee" id="ENSECAG00000020284">
    <property type="expression patterns" value="Expressed in chorionic villus and 23 other cell types or tissues"/>
</dbReference>
<keyword evidence="4" id="KW-0812">Transmembrane</keyword>
<evidence type="ECO:0000256" key="9">
    <source>
        <dbReference type="ARBA" id="ARBA00061932"/>
    </source>
</evidence>
<comment type="similarity">
    <text evidence="2">Belongs to the DDRGK1 family.</text>
</comment>
<protein>
    <recommendedName>
        <fullName evidence="3">DDRGK domain-containing protein 1</fullName>
    </recommendedName>
</protein>
<dbReference type="GO" id="GO:0044389">
    <property type="term" value="F:ubiquitin-like protein ligase binding"/>
    <property type="evidence" value="ECO:0000318"/>
    <property type="project" value="GO_Central"/>
</dbReference>
<keyword evidence="5" id="KW-0833">Ubl conjugation pathway</keyword>
<proteinExistence type="inferred from homology"/>
<dbReference type="FunFam" id="1.10.10.10:FF:000143">
    <property type="entry name" value="DDRGK domain-containing protein 1"/>
    <property type="match status" value="1"/>
</dbReference>
<dbReference type="PANTHER" id="PTHR48176:SF1">
    <property type="entry name" value="DDRGK DOMAIN-CONTAINING PROTEIN 1"/>
    <property type="match status" value="1"/>
</dbReference>
<comment type="subcellular location">
    <subcellularLocation>
        <location evidence="1">Endoplasmic reticulum membrane</location>
        <topology evidence="1">Single-pass membrane protein</topology>
    </subcellularLocation>
</comment>
<reference evidence="11" key="3">
    <citation type="submission" date="2025-09" db="UniProtKB">
        <authorList>
            <consortium name="Ensembl"/>
        </authorList>
    </citation>
    <scope>IDENTIFICATION</scope>
    <source>
        <strain evidence="11">Thoroughbred</strain>
    </source>
</reference>
<evidence type="ECO:0000256" key="10">
    <source>
        <dbReference type="SAM" id="MobiDB-lite"/>
    </source>
</evidence>
<dbReference type="STRING" id="9796.ENSECAP00000017873"/>
<reference evidence="11 12" key="1">
    <citation type="journal article" date="2009" name="Science">
        <title>Genome sequence, comparative analysis, and population genetics of the domestic horse.</title>
        <authorList>
            <consortium name="Broad Institute Genome Sequencing Platform"/>
            <consortium name="Broad Institute Whole Genome Assembly Team"/>
            <person name="Wade C.M."/>
            <person name="Giulotto E."/>
            <person name="Sigurdsson S."/>
            <person name="Zoli M."/>
            <person name="Gnerre S."/>
            <person name="Imsland F."/>
            <person name="Lear T.L."/>
            <person name="Adelson D.L."/>
            <person name="Bailey E."/>
            <person name="Bellone R.R."/>
            <person name="Bloecker H."/>
            <person name="Distl O."/>
            <person name="Edgar R.C."/>
            <person name="Garber M."/>
            <person name="Leeb T."/>
            <person name="Mauceli E."/>
            <person name="MacLeod J.N."/>
            <person name="Penedo M.C.T."/>
            <person name="Raison J.M."/>
            <person name="Sharpe T."/>
            <person name="Vogel J."/>
            <person name="Andersson L."/>
            <person name="Antczak D.F."/>
            <person name="Biagi T."/>
            <person name="Binns M.M."/>
            <person name="Chowdhary B.P."/>
            <person name="Coleman S.J."/>
            <person name="Della Valle G."/>
            <person name="Fryc S."/>
            <person name="Guerin G."/>
            <person name="Hasegawa T."/>
            <person name="Hill E.W."/>
            <person name="Jurka J."/>
            <person name="Kiialainen A."/>
            <person name="Lindgren G."/>
            <person name="Liu J."/>
            <person name="Magnani E."/>
            <person name="Mickelson J.R."/>
            <person name="Murray J."/>
            <person name="Nergadze S.G."/>
            <person name="Onofrio R."/>
            <person name="Pedroni S."/>
            <person name="Piras M.F."/>
            <person name="Raudsepp T."/>
            <person name="Rocchi M."/>
            <person name="Roeed K.H."/>
            <person name="Ryder O.A."/>
            <person name="Searle S."/>
            <person name="Skow L."/>
            <person name="Swinburne J.E."/>
            <person name="Syvaenen A.C."/>
            <person name="Tozaki T."/>
            <person name="Valberg S.J."/>
            <person name="Vaudin M."/>
            <person name="White J.R."/>
            <person name="Zody M.C."/>
            <person name="Lander E.S."/>
            <person name="Lindblad-Toh K."/>
        </authorList>
    </citation>
    <scope>NUCLEOTIDE SEQUENCE [LARGE SCALE GENOMIC DNA]</scope>
    <source>
        <strain evidence="11 12">Thoroughbred</strain>
    </source>
</reference>
<dbReference type="Ensembl" id="ENSECAT00000021685.4">
    <property type="protein sequence ID" value="ENSECAP00000017873.4"/>
    <property type="gene ID" value="ENSECAG00000020284.4"/>
</dbReference>
<sequence length="539" mass="60156">MAPVVYLVAAALLVGLILFLTRRRGRAAAGKRCRRAGAHGAWFSGLLSFRRPSRCGSCACAGMPGWADEDPGAGLRAARHAGRAHARRVWRGDAVLEPSLWPAGSAPIPFSPPQKTASPYPSPRPLALPTSRPKGAQPWRTHSRPSSGRSRSALTEEAAGVFHPRQADSRARAEKGAPECLLPTHELERAGRSSRRHPETLSLPVKDSSYAAMHPPPCSPPRPEGHVIGQGTEQTYLSSSPRRRPHFLSAYGFMSGQEPLNNEEEPIVAGQVAQPRPLEPEEQRAGGRPRRRRDLGSRLQAQRRAQRVAWSEVDENEEEAIIPAQEEEGIEKPTETHSSGKIGAKKLRKLEEKQARKAQREAEEAEREERKRLESQREAEWKKEEERLRLEEEQKEEEERKAREEQAQREHEEYLKLKEAFVVEEEGVGETMTEEQSHSFLTEFINYIKQSKVVLLEDLASQVGLRTQDTINRIQDLLAEGTLTGVIDDRGKFIYITPEELVAVANFIRQRGRVSIAELAQASNSLISWGREAPAQAPA</sequence>
<gene>
    <name evidence="11 13" type="primary">DDRGK1</name>
</gene>
<dbReference type="PANTHER" id="PTHR48176">
    <property type="entry name" value="DDRGK DOMAIN-CONTAINING PROTEIN 1"/>
    <property type="match status" value="1"/>
</dbReference>
<evidence type="ECO:0000256" key="1">
    <source>
        <dbReference type="ARBA" id="ARBA00004389"/>
    </source>
</evidence>
<keyword evidence="12" id="KW-1185">Reference proteome</keyword>
<dbReference type="SUPFAM" id="SSF46785">
    <property type="entry name" value="Winged helix' DNA-binding domain"/>
    <property type="match status" value="1"/>
</dbReference>
<dbReference type="InterPro" id="IPR036388">
    <property type="entry name" value="WH-like_DNA-bd_sf"/>
</dbReference>
<accession>F7C940</accession>
<evidence type="ECO:0000256" key="5">
    <source>
        <dbReference type="ARBA" id="ARBA00022786"/>
    </source>
</evidence>
<dbReference type="Proteomes" id="UP000002281">
    <property type="component" value="Chromosome 22"/>
</dbReference>
<keyword evidence="6" id="KW-0256">Endoplasmic reticulum</keyword>
<dbReference type="GO" id="GO:0051216">
    <property type="term" value="P:cartilage development"/>
    <property type="evidence" value="ECO:0000318"/>
    <property type="project" value="GO_Central"/>
</dbReference>
<dbReference type="GO" id="GO:1903895">
    <property type="term" value="P:negative regulation of IRE1-mediated unfolded protein response"/>
    <property type="evidence" value="ECO:0000318"/>
    <property type="project" value="GO_Central"/>
</dbReference>
<dbReference type="GeneTree" id="ENSGT00390000017193"/>
<reference evidence="11" key="2">
    <citation type="submission" date="2025-08" db="UniProtKB">
        <authorList>
            <consortium name="Ensembl"/>
        </authorList>
    </citation>
    <scope>IDENTIFICATION</scope>
    <source>
        <strain evidence="11">Thoroughbred</strain>
    </source>
</reference>
<feature type="compositionally biased region" description="Basic and acidic residues" evidence="10">
    <location>
        <begin position="349"/>
        <end position="411"/>
    </location>
</feature>
<evidence type="ECO:0000256" key="4">
    <source>
        <dbReference type="ARBA" id="ARBA00022692"/>
    </source>
</evidence>
<feature type="compositionally biased region" description="Low complexity" evidence="10">
    <location>
        <begin position="297"/>
        <end position="309"/>
    </location>
</feature>
<dbReference type="HOGENOM" id="CLU_059562_0_0_1"/>
<evidence type="ECO:0000313" key="12">
    <source>
        <dbReference type="Proteomes" id="UP000002281"/>
    </source>
</evidence>
<evidence type="ECO:0000256" key="3">
    <source>
        <dbReference type="ARBA" id="ARBA00018218"/>
    </source>
</evidence>
<dbReference type="VGNC" id="VGNC:17082">
    <property type="gene designation" value="DDRGK1"/>
</dbReference>
<dbReference type="FunCoup" id="F7C940">
    <property type="interactions" value="1251"/>
</dbReference>
<dbReference type="Gene3D" id="1.10.10.10">
    <property type="entry name" value="Winged helix-like DNA-binding domain superfamily/Winged helix DNA-binding domain"/>
    <property type="match status" value="1"/>
</dbReference>
<keyword evidence="8" id="KW-0472">Membrane</keyword>
<feature type="compositionally biased region" description="Basic and acidic residues" evidence="10">
    <location>
        <begin position="165"/>
        <end position="177"/>
    </location>
</feature>
<evidence type="ECO:0000313" key="11">
    <source>
        <dbReference type="Ensembl" id="ENSECAP00000017873.4"/>
    </source>
</evidence>
<dbReference type="PaxDb" id="9796-ENSECAP00000017873"/>
<dbReference type="Pfam" id="PF09756">
    <property type="entry name" value="DDRGK"/>
    <property type="match status" value="1"/>
</dbReference>
<dbReference type="AlphaFoldDB" id="F7C940"/>
<dbReference type="SMART" id="SM01128">
    <property type="entry name" value="DDRGK"/>
    <property type="match status" value="1"/>
</dbReference>